<proteinExistence type="predicted"/>
<gene>
    <name evidence="2" type="ORF">AVDCRST_MAG66-838</name>
</gene>
<organism evidence="2">
    <name type="scientific">uncultured Pseudonocardia sp</name>
    <dbReference type="NCBI Taxonomy" id="211455"/>
    <lineage>
        <taxon>Bacteria</taxon>
        <taxon>Bacillati</taxon>
        <taxon>Actinomycetota</taxon>
        <taxon>Actinomycetes</taxon>
        <taxon>Pseudonocardiales</taxon>
        <taxon>Pseudonocardiaceae</taxon>
        <taxon>Pseudonocardia</taxon>
        <taxon>environmental samples</taxon>
    </lineage>
</organism>
<feature type="region of interest" description="Disordered" evidence="1">
    <location>
        <begin position="1"/>
        <end position="49"/>
    </location>
</feature>
<sequence>VRHRVALSSRCGSVRRHSASRRSWTRTSASRSHDGDGRRRPPRSRRESL</sequence>
<dbReference type="AlphaFoldDB" id="A0A6J4NJS7"/>
<feature type="non-terminal residue" evidence="2">
    <location>
        <position position="1"/>
    </location>
</feature>
<dbReference type="EMBL" id="CADCUS010000126">
    <property type="protein sequence ID" value="CAA9390235.1"/>
    <property type="molecule type" value="Genomic_DNA"/>
</dbReference>
<feature type="compositionally biased region" description="Basic and acidic residues" evidence="1">
    <location>
        <begin position="31"/>
        <end position="49"/>
    </location>
</feature>
<name>A0A6J4NJS7_9PSEU</name>
<evidence type="ECO:0000256" key="1">
    <source>
        <dbReference type="SAM" id="MobiDB-lite"/>
    </source>
</evidence>
<reference evidence="2" key="1">
    <citation type="submission" date="2020-02" db="EMBL/GenBank/DDBJ databases">
        <authorList>
            <person name="Meier V. D."/>
        </authorList>
    </citation>
    <scope>NUCLEOTIDE SEQUENCE</scope>
    <source>
        <strain evidence="2">AVDCRST_MAG66</strain>
    </source>
</reference>
<feature type="compositionally biased region" description="Basic residues" evidence="1">
    <location>
        <begin position="13"/>
        <end position="24"/>
    </location>
</feature>
<evidence type="ECO:0000313" key="2">
    <source>
        <dbReference type="EMBL" id="CAA9390235.1"/>
    </source>
</evidence>
<protein>
    <submittedName>
        <fullName evidence="2">Uncharacterized protein</fullName>
    </submittedName>
</protein>
<accession>A0A6J4NJS7</accession>
<feature type="non-terminal residue" evidence="2">
    <location>
        <position position="49"/>
    </location>
</feature>